<name>A0ABS1SDP7_9MICO</name>
<evidence type="ECO:0000313" key="5">
    <source>
        <dbReference type="Proteomes" id="UP001645859"/>
    </source>
</evidence>
<dbReference type="RefSeq" id="WP_202343908.1">
    <property type="nucleotide sequence ID" value="NZ_BAAAPI010000008.1"/>
</dbReference>
<evidence type="ECO:0000259" key="3">
    <source>
        <dbReference type="PROSITE" id="PS51186"/>
    </source>
</evidence>
<keyword evidence="2" id="KW-0012">Acyltransferase</keyword>
<keyword evidence="1" id="KW-0808">Transferase</keyword>
<dbReference type="PROSITE" id="PS51186">
    <property type="entry name" value="GNAT"/>
    <property type="match status" value="2"/>
</dbReference>
<evidence type="ECO:0000256" key="1">
    <source>
        <dbReference type="ARBA" id="ARBA00022679"/>
    </source>
</evidence>
<sequence>MPETDLTPEPTAPAASAAPACVIRPITQEEYAAEAALVHAAYAVSTYGAELAEDADWGALERDSAGRDAQGRILVAARGTELLGAVTVLRGGAPYAKLAAAGEAELRLLVVAPGARGAGIGAALARAGIEEALRWGAREVRLDTGTRNPAARLYERLGFVRTPERDRELDGAGFGASVSFSYALQERADVRVREIRDEEIPEVSGLVLAAYRDDYARLPEEYLAEIADVAARAARHRVWVAEDATDGTLLATITTPRPGEVLSDVARPGEMDLRLLGVAAAARGRGIGSLMMRHGLRLGRIRAVTQVVLNTSTEMVAAYEMYDRMGFSRLWDREAEITREDGTSFRLLAYGIDPNLAPQAPAPRAA</sequence>
<keyword evidence="5" id="KW-1185">Reference proteome</keyword>
<dbReference type="Proteomes" id="UP001645859">
    <property type="component" value="Unassembled WGS sequence"/>
</dbReference>
<dbReference type="EMBL" id="QYAC01000002">
    <property type="protein sequence ID" value="MBL3678655.1"/>
    <property type="molecule type" value="Genomic_DNA"/>
</dbReference>
<protein>
    <submittedName>
        <fullName evidence="4">GNAT family N-acetyltransferase</fullName>
    </submittedName>
</protein>
<dbReference type="CDD" id="cd04301">
    <property type="entry name" value="NAT_SF"/>
    <property type="match status" value="1"/>
</dbReference>
<evidence type="ECO:0000256" key="2">
    <source>
        <dbReference type="ARBA" id="ARBA00023315"/>
    </source>
</evidence>
<dbReference type="PANTHER" id="PTHR43877:SF2">
    <property type="entry name" value="AMINOALKYLPHOSPHONATE N-ACETYLTRANSFERASE-RELATED"/>
    <property type="match status" value="1"/>
</dbReference>
<reference evidence="4 5" key="1">
    <citation type="submission" date="2018-09" db="EMBL/GenBank/DDBJ databases">
        <title>Comparative genomics of Leucobacter spp.</title>
        <authorList>
            <person name="Reis A.C."/>
            <person name="Kolvenbach B.A."/>
            <person name="Corvini P.F.X."/>
            <person name="Nunes O.C."/>
        </authorList>
    </citation>
    <scope>NUCLEOTIDE SEQUENCE [LARGE SCALE GENOMIC DNA]</scope>
    <source>
        <strain evidence="4 5">TAN 31504</strain>
    </source>
</reference>
<organism evidence="4 5">
    <name type="scientific">Leucobacter chromiireducens subsp. solipictus</name>
    <dbReference type="NCBI Taxonomy" id="398235"/>
    <lineage>
        <taxon>Bacteria</taxon>
        <taxon>Bacillati</taxon>
        <taxon>Actinomycetota</taxon>
        <taxon>Actinomycetes</taxon>
        <taxon>Micrococcales</taxon>
        <taxon>Microbacteriaceae</taxon>
        <taxon>Leucobacter</taxon>
    </lineage>
</organism>
<feature type="domain" description="N-acetyltransferase" evidence="3">
    <location>
        <begin position="190"/>
        <end position="350"/>
    </location>
</feature>
<feature type="domain" description="N-acetyltransferase" evidence="3">
    <location>
        <begin position="21"/>
        <end position="185"/>
    </location>
</feature>
<dbReference type="SUPFAM" id="SSF55729">
    <property type="entry name" value="Acyl-CoA N-acyltransferases (Nat)"/>
    <property type="match status" value="2"/>
</dbReference>
<dbReference type="InterPro" id="IPR016181">
    <property type="entry name" value="Acyl_CoA_acyltransferase"/>
</dbReference>
<gene>
    <name evidence="4" type="ORF">D3230_05000</name>
</gene>
<dbReference type="InterPro" id="IPR050832">
    <property type="entry name" value="Bact_Acetyltransf"/>
</dbReference>
<dbReference type="PANTHER" id="PTHR43877">
    <property type="entry name" value="AMINOALKYLPHOSPHONATE N-ACETYLTRANSFERASE-RELATED-RELATED"/>
    <property type="match status" value="1"/>
</dbReference>
<proteinExistence type="predicted"/>
<evidence type="ECO:0000313" key="4">
    <source>
        <dbReference type="EMBL" id="MBL3678655.1"/>
    </source>
</evidence>
<dbReference type="InterPro" id="IPR000182">
    <property type="entry name" value="GNAT_dom"/>
</dbReference>
<dbReference type="Gene3D" id="3.40.630.30">
    <property type="match status" value="2"/>
</dbReference>
<dbReference type="Pfam" id="PF00583">
    <property type="entry name" value="Acetyltransf_1"/>
    <property type="match status" value="2"/>
</dbReference>
<accession>A0ABS1SDP7</accession>
<comment type="caution">
    <text evidence="4">The sequence shown here is derived from an EMBL/GenBank/DDBJ whole genome shotgun (WGS) entry which is preliminary data.</text>
</comment>